<dbReference type="PANTHER" id="PTHR43690">
    <property type="entry name" value="NARDILYSIN"/>
    <property type="match status" value="1"/>
</dbReference>
<evidence type="ECO:0000256" key="8">
    <source>
        <dbReference type="RuleBase" id="RU004447"/>
    </source>
</evidence>
<dbReference type="GO" id="GO:0006508">
    <property type="term" value="P:proteolysis"/>
    <property type="evidence" value="ECO:0007669"/>
    <property type="project" value="UniProtKB-KW"/>
</dbReference>
<evidence type="ECO:0000256" key="6">
    <source>
        <dbReference type="ARBA" id="ARBA00022833"/>
    </source>
</evidence>
<dbReference type="Pfam" id="PF00675">
    <property type="entry name" value="Peptidase_M16"/>
    <property type="match status" value="1"/>
</dbReference>
<keyword evidence="4" id="KW-0479">Metal-binding</keyword>
<dbReference type="InterPro" id="IPR001431">
    <property type="entry name" value="Pept_M16_Zn_BS"/>
</dbReference>
<evidence type="ECO:0000256" key="3">
    <source>
        <dbReference type="ARBA" id="ARBA00022670"/>
    </source>
</evidence>
<dbReference type="EMBL" id="AAPV01000002">
    <property type="protein sequence ID" value="EAS84170.1"/>
    <property type="molecule type" value="Genomic_DNA"/>
</dbReference>
<dbReference type="PANTHER" id="PTHR43690:SF17">
    <property type="entry name" value="PROTEIN YHJJ"/>
    <property type="match status" value="1"/>
</dbReference>
<keyword evidence="5" id="KW-0378">Hydrolase</keyword>
<evidence type="ECO:0000259" key="10">
    <source>
        <dbReference type="Pfam" id="PF05193"/>
    </source>
</evidence>
<organism evidence="11 12">
    <name type="scientific">Pelagibacter ubique (strain HTCC1002)</name>
    <dbReference type="NCBI Taxonomy" id="314261"/>
    <lineage>
        <taxon>Bacteria</taxon>
        <taxon>Pseudomonadati</taxon>
        <taxon>Pseudomonadota</taxon>
        <taxon>Alphaproteobacteria</taxon>
        <taxon>Candidatus Pelagibacterales</taxon>
        <taxon>Candidatus Pelagibacteraceae</taxon>
        <taxon>Candidatus Pelagibacter</taxon>
    </lineage>
</organism>
<comment type="caution">
    <text evidence="11">The sequence shown here is derived from an EMBL/GenBank/DDBJ whole genome shotgun (WGS) entry which is preliminary data.</text>
</comment>
<gene>
    <name evidence="11" type="ORF">PU1002_00570</name>
</gene>
<dbReference type="InterPro" id="IPR011765">
    <property type="entry name" value="Pept_M16_N"/>
</dbReference>
<name>Q1UZM1_PELU1</name>
<dbReference type="SUPFAM" id="SSF63411">
    <property type="entry name" value="LuxS/MPP-like metallohydrolase"/>
    <property type="match status" value="3"/>
</dbReference>
<keyword evidence="3 11" id="KW-0645">Protease</keyword>
<protein>
    <submittedName>
        <fullName evidence="11">Putative zinc protease</fullName>
    </submittedName>
</protein>
<evidence type="ECO:0000256" key="7">
    <source>
        <dbReference type="ARBA" id="ARBA00023049"/>
    </source>
</evidence>
<feature type="domain" description="Peptidase M16 C-terminal" evidence="10">
    <location>
        <begin position="207"/>
        <end position="282"/>
    </location>
</feature>
<dbReference type="Pfam" id="PF05193">
    <property type="entry name" value="Peptidase_M16_C"/>
    <property type="match status" value="2"/>
</dbReference>
<reference evidence="11 12" key="1">
    <citation type="submission" date="2006-04" db="EMBL/GenBank/DDBJ databases">
        <authorList>
            <person name="Giovannoni S.J."/>
            <person name="Cho J.-C."/>
            <person name="Ferriera S."/>
            <person name="Johnson J."/>
            <person name="Kravitz S."/>
            <person name="Halpern A."/>
            <person name="Remington K."/>
            <person name="Beeson K."/>
            <person name="Tran B."/>
            <person name="Rogers Y.-H."/>
            <person name="Friedman R."/>
            <person name="Venter J.C."/>
        </authorList>
    </citation>
    <scope>NUCLEOTIDE SEQUENCE [LARGE SCALE GENOMIC DNA]</scope>
    <source>
        <strain evidence="11 12">HTCC1002</strain>
    </source>
</reference>
<sequence length="929" mass="108993">MFMYLKSKLLLASVILLIFTSILRAENEFPMDEGITYGKLDNGFTYYIRENEKPEDKVYIKLVIKAGSIMEEDNQLGLAHLLEHMAFNGSKNYPKDALDKFMSSIGLDIGSHYNASTSYLQTIYEYEIPTDNPENIITTIKILADIANNLTLEDEAFERERKIVEEEWRTDFGANKRYLDEFLPYLHKNSLLLERKPIGDIEVIRNFKYEDARSYYKKWYQPNLMGLFVIGDLDVNEIKNTITESFSEFKNNEVEVPNYEIPDFNENQFFKYQDEETTSVTFNIWEKTKFQKLNTFSNYREDKIYDLIQVIYNRRIEELLEKNEITFLESGLGRYQISDLDEYKIISATLNEASVKEGIIDFLTINKQIEKFGFLNSELDLAKKNYIRNLQQNIIKRETRSSENFANEYERHFLDDEIISSSEDELKFTNEIMPSITVKDLNDYFKNYIKAKNQIIQIKAPSYIKNLPDEAEIKELYAEVENKNIEPYEFSLKEVELIKEDLVGSKIIKRARYPKTGVIKLTLANGPEVYLKKTDFKKDQIRIRGYSSGGSSQASDDIYPSAKYISAILSIADIGELTVTEKQNLYPKNFVDVFTFINGQEEGVKGYSTNEYLETMFKLLYLNFTDLRVNQTHVDIFKEESISQYNIDKENPTHASNLEYLTKFYQNHPRTKYPTEEFYNQINLKDVQDFYIDRFKDGGNFNFIIVGDFEFDEIEGFIEKYIGSLPKVERKDGYIDHGVRINLGSEEIKYEQEDPKKVNVTRLYHKKFNNTIKEKYKTSLLNSIVDKIFFDQIREKDNLVYSISASYYDSVYKPIELISYYISYGADPKNIEEINKKINVILDEVKKGNFDLKLFEDKKLTLINDYKTSLESNSTWLNAIHSADKNNLYLERLMNIETIIKSISKREIVQLANKHFDGIYFNDIQLISE</sequence>
<evidence type="ECO:0000313" key="12">
    <source>
        <dbReference type="Proteomes" id="UP000005306"/>
    </source>
</evidence>
<evidence type="ECO:0000313" key="11">
    <source>
        <dbReference type="EMBL" id="EAS84170.1"/>
    </source>
</evidence>
<dbReference type="HOGENOM" id="CLU_008156_0_0_5"/>
<dbReference type="GO" id="GO:0004222">
    <property type="term" value="F:metalloendopeptidase activity"/>
    <property type="evidence" value="ECO:0007669"/>
    <property type="project" value="InterPro"/>
</dbReference>
<evidence type="ECO:0000259" key="9">
    <source>
        <dbReference type="Pfam" id="PF00675"/>
    </source>
</evidence>
<evidence type="ECO:0000256" key="5">
    <source>
        <dbReference type="ARBA" id="ARBA00022801"/>
    </source>
</evidence>
<keyword evidence="7" id="KW-0482">Metalloprotease</keyword>
<evidence type="ECO:0000256" key="2">
    <source>
        <dbReference type="ARBA" id="ARBA00007261"/>
    </source>
</evidence>
<dbReference type="InterPro" id="IPR007863">
    <property type="entry name" value="Peptidase_M16_C"/>
</dbReference>
<keyword evidence="6" id="KW-0862">Zinc</keyword>
<evidence type="ECO:0000256" key="4">
    <source>
        <dbReference type="ARBA" id="ARBA00022723"/>
    </source>
</evidence>
<dbReference type="Gene3D" id="3.30.830.10">
    <property type="entry name" value="Metalloenzyme, LuxS/M16 peptidase-like"/>
    <property type="match status" value="4"/>
</dbReference>
<proteinExistence type="inferred from homology"/>
<dbReference type="Proteomes" id="UP000005306">
    <property type="component" value="Unassembled WGS sequence"/>
</dbReference>
<comment type="similarity">
    <text evidence="2 8">Belongs to the peptidase M16 family.</text>
</comment>
<evidence type="ECO:0000256" key="1">
    <source>
        <dbReference type="ARBA" id="ARBA00001947"/>
    </source>
</evidence>
<dbReference type="InterPro" id="IPR050626">
    <property type="entry name" value="Peptidase_M16"/>
</dbReference>
<dbReference type="AlphaFoldDB" id="Q1UZM1"/>
<comment type="cofactor">
    <cofactor evidence="1">
        <name>Zn(2+)</name>
        <dbReference type="ChEBI" id="CHEBI:29105"/>
    </cofactor>
</comment>
<feature type="domain" description="Peptidase M16 N-terminal" evidence="9">
    <location>
        <begin position="49"/>
        <end position="168"/>
    </location>
</feature>
<feature type="domain" description="Peptidase M16 C-terminal" evidence="10">
    <location>
        <begin position="682"/>
        <end position="859"/>
    </location>
</feature>
<dbReference type="GO" id="GO:0046872">
    <property type="term" value="F:metal ion binding"/>
    <property type="evidence" value="ECO:0007669"/>
    <property type="project" value="UniProtKB-KW"/>
</dbReference>
<dbReference type="RefSeq" id="WP_006996757.1">
    <property type="nucleotide sequence ID" value="NZ_CH724130.1"/>
</dbReference>
<dbReference type="InterPro" id="IPR011249">
    <property type="entry name" value="Metalloenz_LuxS/M16"/>
</dbReference>
<accession>Q1UZM1</accession>
<dbReference type="PROSITE" id="PS00143">
    <property type="entry name" value="INSULINASE"/>
    <property type="match status" value="1"/>
</dbReference>